<protein>
    <submittedName>
        <fullName evidence="2">Uncharacterized protein</fullName>
    </submittedName>
</protein>
<keyword evidence="1" id="KW-0472">Membrane</keyword>
<evidence type="ECO:0000313" key="2">
    <source>
        <dbReference type="EMBL" id="DAF51624.1"/>
    </source>
</evidence>
<evidence type="ECO:0000256" key="1">
    <source>
        <dbReference type="SAM" id="Phobius"/>
    </source>
</evidence>
<proteinExistence type="predicted"/>
<keyword evidence="1" id="KW-0812">Transmembrane</keyword>
<reference evidence="2" key="1">
    <citation type="journal article" date="2021" name="Proc. Natl. Acad. Sci. U.S.A.">
        <title>A Catalog of Tens of Thousands of Viruses from Human Metagenomes Reveals Hidden Associations with Chronic Diseases.</title>
        <authorList>
            <person name="Tisza M.J."/>
            <person name="Buck C.B."/>
        </authorList>
    </citation>
    <scope>NUCLEOTIDE SEQUENCE</scope>
    <source>
        <strain evidence="2">Ctgh419</strain>
    </source>
</reference>
<name>A0A8S5SL33_9VIRU</name>
<feature type="transmembrane region" description="Helical" evidence="1">
    <location>
        <begin position="19"/>
        <end position="39"/>
    </location>
</feature>
<organism evidence="2">
    <name type="scientific">Phage sp. ctgh419</name>
    <dbReference type="NCBI Taxonomy" id="2828009"/>
    <lineage>
        <taxon>Viruses</taxon>
    </lineage>
</organism>
<keyword evidence="1" id="KW-1133">Transmembrane helix</keyword>
<accession>A0A8S5SL33</accession>
<dbReference type="EMBL" id="BK032618">
    <property type="protein sequence ID" value="DAF51624.1"/>
    <property type="molecule type" value="Genomic_DNA"/>
</dbReference>
<sequence length="47" mass="5653">MLLCVQCKVSIFYNGLCYFLYRLTLFYFFIKGFICQFVICNSFNSLK</sequence>